<proteinExistence type="predicted"/>
<accession>A0A6B8MXN3</accession>
<organism evidence="1 2">
    <name type="scientific">Klebsiella oxytoca</name>
    <dbReference type="NCBI Taxonomy" id="571"/>
    <lineage>
        <taxon>Bacteria</taxon>
        <taxon>Pseudomonadati</taxon>
        <taxon>Pseudomonadota</taxon>
        <taxon>Gammaproteobacteria</taxon>
        <taxon>Enterobacterales</taxon>
        <taxon>Enterobacteriaceae</taxon>
        <taxon>Klebsiella/Raoultella group</taxon>
        <taxon>Klebsiella</taxon>
    </lineage>
</organism>
<gene>
    <name evidence="1" type="ORF">GJ746_11050</name>
</gene>
<dbReference type="EMBL" id="CP046115">
    <property type="protein sequence ID" value="QGN37808.1"/>
    <property type="molecule type" value="Genomic_DNA"/>
</dbReference>
<protein>
    <submittedName>
        <fullName evidence="1">Uncharacterized protein</fullName>
    </submittedName>
</protein>
<dbReference type="RefSeq" id="WP_154680234.1">
    <property type="nucleotide sequence ID" value="NZ_CP046115.1"/>
</dbReference>
<evidence type="ECO:0000313" key="1">
    <source>
        <dbReference type="EMBL" id="QGN37808.1"/>
    </source>
</evidence>
<reference evidence="1 2" key="1">
    <citation type="submission" date="2019-11" db="EMBL/GenBank/DDBJ databases">
        <title>Isolation and Application of One Kind of P-Hydroxybenzoic Acid Degrading Bacterium in Mitigating Cropping Obstacle of Cucumber.</title>
        <authorList>
            <person name="Wu F."/>
            <person name="An Y."/>
        </authorList>
    </citation>
    <scope>NUCLEOTIDE SEQUENCE [LARGE SCALE GENOMIC DNA]</scope>
    <source>
        <strain evidence="1 2">P620</strain>
    </source>
</reference>
<dbReference type="AlphaFoldDB" id="A0A6B8MXN3"/>
<name>A0A6B8MXN3_KLEOX</name>
<sequence length="62" mass="7021">MIPFQNRIYRNEFAITKLDEISDGFIFIASSSAFGSPSENLINAITDYRKEDVSDGYLVQVI</sequence>
<dbReference type="Proteomes" id="UP000427108">
    <property type="component" value="Chromosome"/>
</dbReference>
<evidence type="ECO:0000313" key="2">
    <source>
        <dbReference type="Proteomes" id="UP000427108"/>
    </source>
</evidence>